<dbReference type="GO" id="GO:0017004">
    <property type="term" value="P:cytochrome complex assembly"/>
    <property type="evidence" value="ECO:0007669"/>
    <property type="project" value="UniProtKB-KW"/>
</dbReference>
<dbReference type="Pfam" id="PF00578">
    <property type="entry name" value="AhpC-TSA"/>
    <property type="match status" value="1"/>
</dbReference>
<accession>A0A3P2A9T9</accession>
<sequence>MKSTIYIYLCALLGGVLNFQQPQTKPVPEKKKAKVILLLDDYICSEDQWVYLHGFKDWVSGNERVIFDSAFIPKGQHRIELQGEIPFETEFKVFFSRKGPEFYIPVEPDSCVIMNVEETDGEMFYYKKAVQGKFNNEYYDYWQKTIAYRNKIRRLLAEDKKDSLEQVKAERFEFLTTRLKAAKSSWDVRGYNMINVEFPEKKQETTALAKQLAEKFPYNLSLQEFLRKKKPIPISKESRRIGEHFSALRKAKSVIDTLNLSLNQPLIIAFPDADGNKVSTKDLGVDYTLIDFWASWCKPCREEIPRIKAAIQKFPGQFKVYAVSLDANREAWQKAIIEDSTQMFKHLIGTYPNGQPSRLLRQLNIKVIPANFLIDKEQRIIAKNLRGEQLIQTLDSLMNQ</sequence>
<comment type="subcellular location">
    <subcellularLocation>
        <location evidence="1">Cell envelope</location>
    </subcellularLocation>
</comment>
<dbReference type="AlphaFoldDB" id="A0A3P2A9T9"/>
<keyword evidence="7" id="KW-1185">Reference proteome</keyword>
<dbReference type="EMBL" id="RQYF01000014">
    <property type="protein sequence ID" value="RRD92144.1"/>
    <property type="molecule type" value="Genomic_DNA"/>
</dbReference>
<gene>
    <name evidence="6" type="ORF">EII33_05050</name>
</gene>
<keyword evidence="2" id="KW-0201">Cytochrome c-type biogenesis</keyword>
<evidence type="ECO:0000256" key="2">
    <source>
        <dbReference type="ARBA" id="ARBA00022748"/>
    </source>
</evidence>
<evidence type="ECO:0000256" key="4">
    <source>
        <dbReference type="ARBA" id="ARBA00023284"/>
    </source>
</evidence>
<evidence type="ECO:0000313" key="6">
    <source>
        <dbReference type="EMBL" id="RRD92144.1"/>
    </source>
</evidence>
<dbReference type="InterPro" id="IPR036249">
    <property type="entry name" value="Thioredoxin-like_sf"/>
</dbReference>
<organism evidence="6 7">
    <name type="scientific">Prevotella heparinolytica</name>
    <dbReference type="NCBI Taxonomy" id="28113"/>
    <lineage>
        <taxon>Bacteria</taxon>
        <taxon>Pseudomonadati</taxon>
        <taxon>Bacteroidota</taxon>
        <taxon>Bacteroidia</taxon>
        <taxon>Bacteroidales</taxon>
        <taxon>Bacteroidaceae</taxon>
        <taxon>Bacteroides</taxon>
    </lineage>
</organism>
<dbReference type="Gene3D" id="3.40.30.10">
    <property type="entry name" value="Glutaredoxin"/>
    <property type="match status" value="1"/>
</dbReference>
<dbReference type="PANTHER" id="PTHR42852">
    <property type="entry name" value="THIOL:DISULFIDE INTERCHANGE PROTEIN DSBE"/>
    <property type="match status" value="1"/>
</dbReference>
<proteinExistence type="predicted"/>
<dbReference type="SUPFAM" id="SSF52833">
    <property type="entry name" value="Thioredoxin-like"/>
    <property type="match status" value="1"/>
</dbReference>
<dbReference type="Proteomes" id="UP000279562">
    <property type="component" value="Unassembled WGS sequence"/>
</dbReference>
<dbReference type="InterPro" id="IPR050553">
    <property type="entry name" value="Thioredoxin_ResA/DsbE_sf"/>
</dbReference>
<keyword evidence="4" id="KW-0676">Redox-active center</keyword>
<name>A0A3P2A9T9_9BACE</name>
<comment type="caution">
    <text evidence="6">The sequence shown here is derived from an EMBL/GenBank/DDBJ whole genome shotgun (WGS) entry which is preliminary data.</text>
</comment>
<evidence type="ECO:0000259" key="5">
    <source>
        <dbReference type="PROSITE" id="PS51352"/>
    </source>
</evidence>
<dbReference type="InterPro" id="IPR000866">
    <property type="entry name" value="AhpC/TSA"/>
</dbReference>
<evidence type="ECO:0000313" key="7">
    <source>
        <dbReference type="Proteomes" id="UP000279562"/>
    </source>
</evidence>
<feature type="domain" description="Thioredoxin" evidence="5">
    <location>
        <begin position="258"/>
        <end position="400"/>
    </location>
</feature>
<evidence type="ECO:0000256" key="3">
    <source>
        <dbReference type="ARBA" id="ARBA00023157"/>
    </source>
</evidence>
<keyword evidence="3" id="KW-1015">Disulfide bond</keyword>
<evidence type="ECO:0000256" key="1">
    <source>
        <dbReference type="ARBA" id="ARBA00004196"/>
    </source>
</evidence>
<dbReference type="CDD" id="cd02966">
    <property type="entry name" value="TlpA_like_family"/>
    <property type="match status" value="1"/>
</dbReference>
<dbReference type="PROSITE" id="PS51352">
    <property type="entry name" value="THIOREDOXIN_2"/>
    <property type="match status" value="1"/>
</dbReference>
<protein>
    <submittedName>
        <fullName evidence="6">TlpA family protein disulfide reductase</fullName>
    </submittedName>
</protein>
<dbReference type="InterPro" id="IPR013766">
    <property type="entry name" value="Thioredoxin_domain"/>
</dbReference>
<dbReference type="GO" id="GO:0030313">
    <property type="term" value="C:cell envelope"/>
    <property type="evidence" value="ECO:0007669"/>
    <property type="project" value="UniProtKB-SubCell"/>
</dbReference>
<reference evidence="6 7" key="1">
    <citation type="submission" date="2018-11" db="EMBL/GenBank/DDBJ databases">
        <title>Genomes From Bacteria Associated with the Canine Oral Cavity: a Test Case for Automated Genome-Based Taxonomic Assignment.</title>
        <authorList>
            <person name="Coil D.A."/>
            <person name="Jospin G."/>
            <person name="Darling A.E."/>
            <person name="Wallis C."/>
            <person name="Davis I.J."/>
            <person name="Harris S."/>
            <person name="Eisen J.A."/>
            <person name="Holcombe L.J."/>
            <person name="O'Flynn C."/>
        </authorList>
    </citation>
    <scope>NUCLEOTIDE SEQUENCE [LARGE SCALE GENOMIC DNA]</scope>
    <source>
        <strain evidence="6 7">OH1047_COT-310</strain>
    </source>
</reference>
<dbReference type="PANTHER" id="PTHR42852:SF6">
    <property type="entry name" value="THIOL:DISULFIDE INTERCHANGE PROTEIN DSBE"/>
    <property type="match status" value="1"/>
</dbReference>